<sequence>MIHDAYAYIDPGTSSMFIQVIVGALVGLGITIKIYWEKIKFKLFSKYKKIKDKD</sequence>
<keyword evidence="1" id="KW-0812">Transmembrane</keyword>
<evidence type="ECO:0000313" key="2">
    <source>
        <dbReference type="EMBL" id="SVB19322.1"/>
    </source>
</evidence>
<proteinExistence type="predicted"/>
<dbReference type="EMBL" id="UINC01032146">
    <property type="protein sequence ID" value="SVB19322.1"/>
    <property type="molecule type" value="Genomic_DNA"/>
</dbReference>
<organism evidence="2">
    <name type="scientific">marine metagenome</name>
    <dbReference type="NCBI Taxonomy" id="408172"/>
    <lineage>
        <taxon>unclassified sequences</taxon>
        <taxon>metagenomes</taxon>
        <taxon>ecological metagenomes</taxon>
    </lineage>
</organism>
<reference evidence="2" key="1">
    <citation type="submission" date="2018-05" db="EMBL/GenBank/DDBJ databases">
        <authorList>
            <person name="Lanie J.A."/>
            <person name="Ng W.-L."/>
            <person name="Kazmierczak K.M."/>
            <person name="Andrzejewski T.M."/>
            <person name="Davidsen T.M."/>
            <person name="Wayne K.J."/>
            <person name="Tettelin H."/>
            <person name="Glass J.I."/>
            <person name="Rusch D."/>
            <person name="Podicherti R."/>
            <person name="Tsui H.-C.T."/>
            <person name="Winkler M.E."/>
        </authorList>
    </citation>
    <scope>NUCLEOTIDE SEQUENCE</scope>
</reference>
<dbReference type="AlphaFoldDB" id="A0A382C0M4"/>
<name>A0A382C0M4_9ZZZZ</name>
<feature type="transmembrane region" description="Helical" evidence="1">
    <location>
        <begin position="16"/>
        <end position="36"/>
    </location>
</feature>
<accession>A0A382C0M4</accession>
<gene>
    <name evidence="2" type="ORF">METZ01_LOCUS172176</name>
</gene>
<evidence type="ECO:0000256" key="1">
    <source>
        <dbReference type="SAM" id="Phobius"/>
    </source>
</evidence>
<protein>
    <submittedName>
        <fullName evidence="2">Uncharacterized protein</fullName>
    </submittedName>
</protein>
<keyword evidence="1" id="KW-0472">Membrane</keyword>
<keyword evidence="1" id="KW-1133">Transmembrane helix</keyword>